<proteinExistence type="predicted"/>
<feature type="transmembrane region" description="Helical" evidence="1">
    <location>
        <begin position="260"/>
        <end position="284"/>
    </location>
</feature>
<keyword evidence="1" id="KW-0472">Membrane</keyword>
<evidence type="ECO:0000313" key="2">
    <source>
        <dbReference type="EMBL" id="ASZ09339.1"/>
    </source>
</evidence>
<feature type="transmembrane region" description="Helical" evidence="1">
    <location>
        <begin position="173"/>
        <end position="198"/>
    </location>
</feature>
<dbReference type="KEGG" id="mchc:CK556_03215"/>
<protein>
    <submittedName>
        <fullName evidence="2">Uncharacterized protein</fullName>
    </submittedName>
</protein>
<dbReference type="AlphaFoldDB" id="A0A249SP17"/>
<feature type="transmembrane region" description="Helical" evidence="1">
    <location>
        <begin position="52"/>
        <end position="74"/>
    </location>
</feature>
<feature type="transmembrane region" description="Helical" evidence="1">
    <location>
        <begin position="20"/>
        <end position="40"/>
    </location>
</feature>
<dbReference type="EMBL" id="CP023173">
    <property type="protein sequence ID" value="ASZ09339.1"/>
    <property type="molecule type" value="Genomic_DNA"/>
</dbReference>
<reference evidence="2 3" key="1">
    <citation type="submission" date="2017-08" db="EMBL/GenBank/DDBJ databases">
        <title>Complete Genome Sequence of Mesoplasma chauliocola.</title>
        <authorList>
            <person name="Knight T.F.Jr."/>
            <person name="Citino T."/>
        </authorList>
    </citation>
    <scope>NUCLEOTIDE SEQUENCE [LARGE SCALE GENOMIC DNA]</scope>
    <source>
        <strain evidence="2 3">CHPA-2</strain>
    </source>
</reference>
<organism evidence="2 3">
    <name type="scientific">Mesoplasma chauliocola</name>
    <dbReference type="NCBI Taxonomy" id="216427"/>
    <lineage>
        <taxon>Bacteria</taxon>
        <taxon>Bacillati</taxon>
        <taxon>Mycoplasmatota</taxon>
        <taxon>Mollicutes</taxon>
        <taxon>Entomoplasmatales</taxon>
        <taxon>Entomoplasmataceae</taxon>
        <taxon>Mesoplasma</taxon>
    </lineage>
</organism>
<sequence>MVTNRNYGRSYINRGFIKFAQILGTFVTTLILVFTIYFFASSSYLGSSDSELIITSSLIIGIEIYFLWKSLYSAYVIISYLNSATDEEIIANRYILAVLSVGVGGIITPFILTSLPNIETESSLNPRAFLAKHLGFTMLIGFALFLVSFVSIALTSSGGYISFENLIATDTSYGLIGFLAITISIVGFLIGTLGYGLFARKNSSQLMKEKNLQGYMMQVIGVIFTLIATVELIVLIIMSIIRLIMVVFNSIRYMNRYEGFLKVFAIMFAFSRIGFEIWYVTWIVSMYSKIISGLWAKDQVIKINNFEKVDDIRREEQNAATR</sequence>
<dbReference type="RefSeq" id="WP_027875456.1">
    <property type="nucleotide sequence ID" value="NZ_CP023173.1"/>
</dbReference>
<accession>A0A249SP17</accession>
<evidence type="ECO:0000256" key="1">
    <source>
        <dbReference type="SAM" id="Phobius"/>
    </source>
</evidence>
<evidence type="ECO:0000313" key="3">
    <source>
        <dbReference type="Proteomes" id="UP000232229"/>
    </source>
</evidence>
<name>A0A249SP17_9MOLU</name>
<feature type="transmembrane region" description="Helical" evidence="1">
    <location>
        <begin position="219"/>
        <end position="248"/>
    </location>
</feature>
<dbReference type="Proteomes" id="UP000232229">
    <property type="component" value="Chromosome"/>
</dbReference>
<feature type="transmembrane region" description="Helical" evidence="1">
    <location>
        <begin position="136"/>
        <end position="161"/>
    </location>
</feature>
<keyword evidence="1" id="KW-1133">Transmembrane helix</keyword>
<keyword evidence="3" id="KW-1185">Reference proteome</keyword>
<keyword evidence="1" id="KW-0812">Transmembrane</keyword>
<dbReference type="STRING" id="1336232.GCA_000518825_00961"/>
<gene>
    <name evidence="2" type="ORF">CK556_03215</name>
</gene>
<feature type="transmembrane region" description="Helical" evidence="1">
    <location>
        <begin position="94"/>
        <end position="115"/>
    </location>
</feature>